<dbReference type="OrthoDB" id="2261329at2759"/>
<keyword evidence="8" id="KW-0811">Translocation</keyword>
<sequence length="145" mass="14698">MGSVGGAIWHGFKGFRNSPRGERLPGMLAAVKARSPVLGGNFAVWGGLFSAFDCGMAGVRGVEDPWNAIASGAITGGVLAARGGWRTAASSAVVGGVLLALIEGVGIMISRMTAGSYKPVAPQLPPDAQPQTAQKEPRGQLAVAQ</sequence>
<organism evidence="13 14">
    <name type="scientific">Gonapodya prolifera (strain JEL478)</name>
    <name type="common">Monoblepharis prolifera</name>
    <dbReference type="NCBI Taxonomy" id="1344416"/>
    <lineage>
        <taxon>Eukaryota</taxon>
        <taxon>Fungi</taxon>
        <taxon>Fungi incertae sedis</taxon>
        <taxon>Chytridiomycota</taxon>
        <taxon>Chytridiomycota incertae sedis</taxon>
        <taxon>Monoblepharidomycetes</taxon>
        <taxon>Monoblepharidales</taxon>
        <taxon>Gonapodyaceae</taxon>
        <taxon>Gonapodya</taxon>
    </lineage>
</organism>
<dbReference type="Pfam" id="PF02466">
    <property type="entry name" value="Tim17"/>
    <property type="match status" value="1"/>
</dbReference>
<keyword evidence="3" id="KW-0813">Transport</keyword>
<evidence type="ECO:0000256" key="10">
    <source>
        <dbReference type="ARBA" id="ARBA00023136"/>
    </source>
</evidence>
<evidence type="ECO:0000256" key="9">
    <source>
        <dbReference type="ARBA" id="ARBA00023128"/>
    </source>
</evidence>
<dbReference type="PANTHER" id="PTHR10485">
    <property type="entry name" value="MITOCHONDRIAL IMPORT INNER MEMBRANE TRANSLOCASE SUBUNIT TIM-17"/>
    <property type="match status" value="1"/>
</dbReference>
<dbReference type="EMBL" id="KQ965736">
    <property type="protein sequence ID" value="KXS20165.1"/>
    <property type="molecule type" value="Genomic_DNA"/>
</dbReference>
<evidence type="ECO:0000256" key="8">
    <source>
        <dbReference type="ARBA" id="ARBA00023010"/>
    </source>
</evidence>
<keyword evidence="6" id="KW-0653">Protein transport</keyword>
<keyword evidence="4 12" id="KW-0812">Transmembrane</keyword>
<reference evidence="13 14" key="1">
    <citation type="journal article" date="2015" name="Genome Biol. Evol.">
        <title>Phylogenomic analyses indicate that early fungi evolved digesting cell walls of algal ancestors of land plants.</title>
        <authorList>
            <person name="Chang Y."/>
            <person name="Wang S."/>
            <person name="Sekimoto S."/>
            <person name="Aerts A.L."/>
            <person name="Choi C."/>
            <person name="Clum A."/>
            <person name="LaButti K.M."/>
            <person name="Lindquist E.A."/>
            <person name="Yee Ngan C."/>
            <person name="Ohm R.A."/>
            <person name="Salamov A.A."/>
            <person name="Grigoriev I.V."/>
            <person name="Spatafora J.W."/>
            <person name="Berbee M.L."/>
        </authorList>
    </citation>
    <scope>NUCLEOTIDE SEQUENCE [LARGE SCALE GENOMIC DNA]</scope>
    <source>
        <strain evidence="13 14">JEL478</strain>
    </source>
</reference>
<dbReference type="GO" id="GO:0005744">
    <property type="term" value="C:TIM23 mitochondrial import inner membrane translocase complex"/>
    <property type="evidence" value="ECO:0007669"/>
    <property type="project" value="EnsemblFungi"/>
</dbReference>
<keyword evidence="5" id="KW-0999">Mitochondrion inner membrane</keyword>
<accession>A0A139AUK4</accession>
<comment type="subcellular location">
    <subcellularLocation>
        <location evidence="1">Mitochondrion inner membrane</location>
        <topology evidence="1">Multi-pass membrane protein</topology>
    </subcellularLocation>
</comment>
<evidence type="ECO:0000256" key="2">
    <source>
        <dbReference type="ARBA" id="ARBA00008444"/>
    </source>
</evidence>
<evidence type="ECO:0000313" key="13">
    <source>
        <dbReference type="EMBL" id="KXS20165.1"/>
    </source>
</evidence>
<evidence type="ECO:0000256" key="5">
    <source>
        <dbReference type="ARBA" id="ARBA00022792"/>
    </source>
</evidence>
<keyword evidence="9" id="KW-0496">Mitochondrion</keyword>
<evidence type="ECO:0000256" key="1">
    <source>
        <dbReference type="ARBA" id="ARBA00004448"/>
    </source>
</evidence>
<dbReference type="Proteomes" id="UP000070544">
    <property type="component" value="Unassembled WGS sequence"/>
</dbReference>
<feature type="region of interest" description="Disordered" evidence="11">
    <location>
        <begin position="120"/>
        <end position="145"/>
    </location>
</feature>
<gene>
    <name evidence="13" type="ORF">M427DRAFT_52424</name>
</gene>
<evidence type="ECO:0000256" key="12">
    <source>
        <dbReference type="SAM" id="Phobius"/>
    </source>
</evidence>
<evidence type="ECO:0000313" key="14">
    <source>
        <dbReference type="Proteomes" id="UP000070544"/>
    </source>
</evidence>
<name>A0A139AUK4_GONPJ</name>
<dbReference type="STRING" id="1344416.A0A139AUK4"/>
<evidence type="ECO:0000256" key="6">
    <source>
        <dbReference type="ARBA" id="ARBA00022927"/>
    </source>
</evidence>
<comment type="similarity">
    <text evidence="2">Belongs to the Tim17/Tim22/Tim23 family.</text>
</comment>
<dbReference type="PANTHER" id="PTHR10485:SF0">
    <property type="entry name" value="AT05822P-RELATED"/>
    <property type="match status" value="1"/>
</dbReference>
<keyword evidence="7 12" id="KW-1133">Transmembrane helix</keyword>
<evidence type="ECO:0000256" key="11">
    <source>
        <dbReference type="SAM" id="MobiDB-lite"/>
    </source>
</evidence>
<feature type="transmembrane region" description="Helical" evidence="12">
    <location>
        <begin position="88"/>
        <end position="109"/>
    </location>
</feature>
<evidence type="ECO:0000256" key="3">
    <source>
        <dbReference type="ARBA" id="ARBA00022448"/>
    </source>
</evidence>
<dbReference type="GO" id="GO:0030150">
    <property type="term" value="P:protein import into mitochondrial matrix"/>
    <property type="evidence" value="ECO:0007669"/>
    <property type="project" value="EnsemblFungi"/>
</dbReference>
<proteinExistence type="inferred from homology"/>
<keyword evidence="10 12" id="KW-0472">Membrane</keyword>
<protein>
    <submittedName>
        <fullName evidence="13">Tim17-domain-containing protein</fullName>
    </submittedName>
</protein>
<evidence type="ECO:0000256" key="7">
    <source>
        <dbReference type="ARBA" id="ARBA00022989"/>
    </source>
</evidence>
<evidence type="ECO:0000256" key="4">
    <source>
        <dbReference type="ARBA" id="ARBA00022692"/>
    </source>
</evidence>
<dbReference type="AlphaFoldDB" id="A0A139AUK4"/>
<dbReference type="GO" id="GO:0008320">
    <property type="term" value="F:protein transmembrane transporter activity"/>
    <property type="evidence" value="ECO:0007669"/>
    <property type="project" value="EnsemblFungi"/>
</dbReference>
<keyword evidence="14" id="KW-1185">Reference proteome</keyword>
<dbReference type="OMA" id="IMFTRIS"/>